<keyword evidence="6 11" id="KW-0472">Membrane</keyword>
<keyword evidence="8 11" id="KW-0449">Lipoprotein</keyword>
<comment type="caution">
    <text evidence="15">The sequence shown here is derived from an EMBL/GenBank/DDBJ whole genome shotgun (WGS) entry which is preliminary data.</text>
</comment>
<feature type="transmembrane region" description="Helical" evidence="11 12">
    <location>
        <begin position="206"/>
        <end position="226"/>
    </location>
</feature>
<comment type="catalytic activity">
    <reaction evidence="10 11 12">
        <text>L-cysteinyl-[protein] + hexadecanoyl-CoA = S-hexadecanoyl-L-cysteinyl-[protein] + CoA</text>
        <dbReference type="Rhea" id="RHEA:36683"/>
        <dbReference type="Rhea" id="RHEA-COMP:10131"/>
        <dbReference type="Rhea" id="RHEA-COMP:11032"/>
        <dbReference type="ChEBI" id="CHEBI:29950"/>
        <dbReference type="ChEBI" id="CHEBI:57287"/>
        <dbReference type="ChEBI" id="CHEBI:57379"/>
        <dbReference type="ChEBI" id="CHEBI:74151"/>
        <dbReference type="EC" id="2.3.1.225"/>
    </reaction>
</comment>
<comment type="function">
    <text evidence="11">Mediates the reversible addition of palmitate to target proteins, thereby regulating their membrane association and biological function.</text>
</comment>
<keyword evidence="2 11" id="KW-0808">Transferase</keyword>
<keyword evidence="4 11" id="KW-0256">Endoplasmic reticulum</keyword>
<feature type="domain" description="Palmitoyltransferase DHHC" evidence="14">
    <location>
        <begin position="117"/>
        <end position="243"/>
    </location>
</feature>
<reference evidence="15 16" key="1">
    <citation type="submission" date="2017-12" db="EMBL/GenBank/DDBJ databases">
        <title>Comparative genomics of Botrytis spp.</title>
        <authorList>
            <person name="Valero-Jimenez C.A."/>
            <person name="Tapia P."/>
            <person name="Veloso J."/>
            <person name="Silva-Moreno E."/>
            <person name="Staats M."/>
            <person name="Valdes J.H."/>
            <person name="Van Kan J.A.L."/>
        </authorList>
    </citation>
    <scope>NUCLEOTIDE SEQUENCE [LARGE SCALE GENOMIC DNA]</scope>
    <source>
        <strain evidence="15 16">MUCL435</strain>
    </source>
</reference>
<dbReference type="AlphaFoldDB" id="A0A4V4HUT0"/>
<evidence type="ECO:0000256" key="8">
    <source>
        <dbReference type="ARBA" id="ARBA00023288"/>
    </source>
</evidence>
<evidence type="ECO:0000256" key="5">
    <source>
        <dbReference type="ARBA" id="ARBA00022989"/>
    </source>
</evidence>
<gene>
    <name evidence="11" type="primary">PFA4</name>
    <name evidence="15" type="ORF">BGAL_0145g00130</name>
</gene>
<dbReference type="Pfam" id="PF01529">
    <property type="entry name" value="DHHC"/>
    <property type="match status" value="1"/>
</dbReference>
<keyword evidence="7 11" id="KW-0564">Palmitate</keyword>
<comment type="subcellular location">
    <subcellularLocation>
        <location evidence="11">Endoplasmic reticulum membrane</location>
        <topology evidence="11">Multi-pass membrane protein</topology>
    </subcellularLocation>
    <subcellularLocation>
        <location evidence="1">Membrane</location>
        <topology evidence="1">Multi-pass membrane protein</topology>
    </subcellularLocation>
</comment>
<dbReference type="PROSITE" id="PS50216">
    <property type="entry name" value="DHHC"/>
    <property type="match status" value="1"/>
</dbReference>
<accession>A0A4V4HUT0</accession>
<evidence type="ECO:0000256" key="3">
    <source>
        <dbReference type="ARBA" id="ARBA00022692"/>
    </source>
</evidence>
<organism evidence="15 16">
    <name type="scientific">Botrytis galanthina</name>
    <dbReference type="NCBI Taxonomy" id="278940"/>
    <lineage>
        <taxon>Eukaryota</taxon>
        <taxon>Fungi</taxon>
        <taxon>Dikarya</taxon>
        <taxon>Ascomycota</taxon>
        <taxon>Pezizomycotina</taxon>
        <taxon>Leotiomycetes</taxon>
        <taxon>Helotiales</taxon>
        <taxon>Sclerotiniaceae</taxon>
        <taxon>Botrytis</taxon>
    </lineage>
</organism>
<evidence type="ECO:0000256" key="9">
    <source>
        <dbReference type="ARBA" id="ARBA00023315"/>
    </source>
</evidence>
<feature type="region of interest" description="Disordered" evidence="13">
    <location>
        <begin position="373"/>
        <end position="433"/>
    </location>
</feature>
<dbReference type="GO" id="GO:0005794">
    <property type="term" value="C:Golgi apparatus"/>
    <property type="evidence" value="ECO:0007669"/>
    <property type="project" value="TreeGrafter"/>
</dbReference>
<evidence type="ECO:0000256" key="13">
    <source>
        <dbReference type="SAM" id="MobiDB-lite"/>
    </source>
</evidence>
<dbReference type="InterPro" id="IPR001594">
    <property type="entry name" value="Palmitoyltrfase_DHHC"/>
</dbReference>
<evidence type="ECO:0000256" key="10">
    <source>
        <dbReference type="ARBA" id="ARBA00048048"/>
    </source>
</evidence>
<dbReference type="InterPro" id="IPR039859">
    <property type="entry name" value="PFA4/ZDH16/20/ERF2-like"/>
</dbReference>
<keyword evidence="9 11" id="KW-0012">Acyltransferase</keyword>
<feature type="compositionally biased region" description="Acidic residues" evidence="13">
    <location>
        <begin position="391"/>
        <end position="416"/>
    </location>
</feature>
<evidence type="ECO:0000256" key="11">
    <source>
        <dbReference type="HAMAP-Rule" id="MF_03199"/>
    </source>
</evidence>
<protein>
    <recommendedName>
        <fullName evidence="11">Palmitoyltransferase PFA4</fullName>
        <ecNumber evidence="11">2.3.1.225</ecNumber>
    </recommendedName>
    <alternativeName>
        <fullName evidence="11">Protein S-acyltransferase</fullName>
        <shortName evidence="11">PAT</shortName>
    </alternativeName>
    <alternativeName>
        <fullName evidence="11">Protein fatty acyltransferase 4</fullName>
    </alternativeName>
</protein>
<dbReference type="Proteomes" id="UP000308671">
    <property type="component" value="Unassembled WGS sequence"/>
</dbReference>
<sequence>MTQTRLSLLSKCRINKVTDLAQPFCYFHMIFLVYGSQILFHYLEPGSLSTGETVIFNASAWAMIWCYWKTCSVDPGEKGWVDKVANEIEKETEKDGRDEKAIREGEGLEKIEWENVRWCKKCDAVKPPRAHHCKQCKRCIPKMDHHCPWTNNCVSHITFPHFVRFLFYAVFSLLILAYFLCIRISYVISESALPSYLGPSTTSLTFLFIIICSAGLSLFAMFLLFLRTVYSLATNIYMIEAWEIERHDAVIERSKSKNMRGYVYANGGRKVRVHKVEFPFDIGIWENIVQAMGSANIPMWFNPLAGGPGLESAGTWEENGFNDRVGMWPPPDPDKLGRRAGCVGVETIPMEEKVYGSVEEERDAFRQRQEADLKRWEKDDTGGTINNGDGYYEEDDEEEENEDESEEYEEGLDGEEGWTNSEGDRLRDYGVDEEADIVDEDEIPLGELIRRRKARSFASE</sequence>
<evidence type="ECO:0000256" key="7">
    <source>
        <dbReference type="ARBA" id="ARBA00023139"/>
    </source>
</evidence>
<comment type="similarity">
    <text evidence="11">Belongs to the DHHC palmitoyltransferase family. PFA4 subfamily.</text>
</comment>
<evidence type="ECO:0000256" key="1">
    <source>
        <dbReference type="ARBA" id="ARBA00004141"/>
    </source>
</evidence>
<evidence type="ECO:0000256" key="6">
    <source>
        <dbReference type="ARBA" id="ARBA00023136"/>
    </source>
</evidence>
<name>A0A4V4HUT0_9HELO</name>
<evidence type="ECO:0000259" key="14">
    <source>
        <dbReference type="Pfam" id="PF01529"/>
    </source>
</evidence>
<feature type="active site" description="S-palmitoyl cysteine intermediate" evidence="11">
    <location>
        <position position="147"/>
    </location>
</feature>
<evidence type="ECO:0000313" key="15">
    <source>
        <dbReference type="EMBL" id="THV50566.1"/>
    </source>
</evidence>
<dbReference type="HAMAP" id="MF_03199">
    <property type="entry name" value="DHHC_PAT_PFA4"/>
    <property type="match status" value="1"/>
</dbReference>
<feature type="transmembrane region" description="Helical" evidence="11 12">
    <location>
        <begin position="165"/>
        <end position="186"/>
    </location>
</feature>
<dbReference type="OrthoDB" id="331948at2759"/>
<comment type="domain">
    <text evidence="11 12">The DHHC domain is required for palmitoyltransferase activity.</text>
</comment>
<keyword evidence="5 11" id="KW-1133">Transmembrane helix</keyword>
<evidence type="ECO:0000256" key="12">
    <source>
        <dbReference type="RuleBase" id="RU079119"/>
    </source>
</evidence>
<dbReference type="GO" id="GO:0006612">
    <property type="term" value="P:protein targeting to membrane"/>
    <property type="evidence" value="ECO:0007669"/>
    <property type="project" value="TreeGrafter"/>
</dbReference>
<keyword evidence="16" id="KW-1185">Reference proteome</keyword>
<dbReference type="GO" id="GO:0019706">
    <property type="term" value="F:protein-cysteine S-palmitoyltransferase activity"/>
    <property type="evidence" value="ECO:0007669"/>
    <property type="project" value="UniProtKB-UniRule"/>
</dbReference>
<proteinExistence type="inferred from homology"/>
<evidence type="ECO:0000256" key="2">
    <source>
        <dbReference type="ARBA" id="ARBA00022679"/>
    </source>
</evidence>
<dbReference type="PANTHER" id="PTHR22883">
    <property type="entry name" value="ZINC FINGER DHHC DOMAIN CONTAINING PROTEIN"/>
    <property type="match status" value="1"/>
</dbReference>
<feature type="transmembrane region" description="Helical" evidence="11 12">
    <location>
        <begin position="20"/>
        <end position="42"/>
    </location>
</feature>
<dbReference type="EC" id="2.3.1.225" evidence="11"/>
<evidence type="ECO:0000313" key="16">
    <source>
        <dbReference type="Proteomes" id="UP000308671"/>
    </source>
</evidence>
<dbReference type="GO" id="GO:0005789">
    <property type="term" value="C:endoplasmic reticulum membrane"/>
    <property type="evidence" value="ECO:0007669"/>
    <property type="project" value="UniProtKB-SubCell"/>
</dbReference>
<keyword evidence="3 11" id="KW-0812">Transmembrane</keyword>
<dbReference type="EMBL" id="PQXL01000145">
    <property type="protein sequence ID" value="THV50566.1"/>
    <property type="molecule type" value="Genomic_DNA"/>
</dbReference>
<evidence type="ECO:0000256" key="4">
    <source>
        <dbReference type="ARBA" id="ARBA00022824"/>
    </source>
</evidence>
<dbReference type="PANTHER" id="PTHR22883:SF476">
    <property type="entry name" value="PALMITOYLTRANSFERASE PFA4"/>
    <property type="match status" value="1"/>
</dbReference>
<dbReference type="InterPro" id="IPR033682">
    <property type="entry name" value="PFA4"/>
</dbReference>
<feature type="transmembrane region" description="Helical" evidence="11 12">
    <location>
        <begin position="48"/>
        <end position="68"/>
    </location>
</feature>